<gene>
    <name evidence="3" type="ORF">AVDCRST_MAG82-45</name>
</gene>
<sequence>MRIGLVGAGFMGGVHLNAYANIPGAEVVGVADARMGRSVASAQSVGARPYASYEELVAAEDVEVVDICLPTSFHKDLALRAASEGRHVILEKPIARTLEDASEVLDAFSGDGPRLFVGHVVRFFPEYVGIKGKIDAGDLGTVGVVRTSRRSPFLRGWNDWYADWRSSGGVLLDLVIHDFDFLRWTLGEVERVYARGVLGREYNRLDYALTTLRFEGGAIAHVEGHWGYPGPFNYSIEVAGSRALLTADSTEPATLGFIGGIPEQDGVPDLTSGTSPYETELRHFVRCIETGDEPVVEPRDAYEALRISLAATESVLTGELVKLGGR</sequence>
<dbReference type="InterPro" id="IPR036291">
    <property type="entry name" value="NAD(P)-bd_dom_sf"/>
</dbReference>
<organism evidence="3">
    <name type="scientific">uncultured Rubrobacteraceae bacterium</name>
    <dbReference type="NCBI Taxonomy" id="349277"/>
    <lineage>
        <taxon>Bacteria</taxon>
        <taxon>Bacillati</taxon>
        <taxon>Actinomycetota</taxon>
        <taxon>Rubrobacteria</taxon>
        <taxon>Rubrobacterales</taxon>
        <taxon>Rubrobacteraceae</taxon>
        <taxon>environmental samples</taxon>
    </lineage>
</organism>
<dbReference type="Gene3D" id="3.40.50.720">
    <property type="entry name" value="NAD(P)-binding Rossmann-like Domain"/>
    <property type="match status" value="1"/>
</dbReference>
<proteinExistence type="predicted"/>
<evidence type="ECO:0000313" key="3">
    <source>
        <dbReference type="EMBL" id="CAA9398210.1"/>
    </source>
</evidence>
<reference evidence="3" key="1">
    <citation type="submission" date="2020-02" db="EMBL/GenBank/DDBJ databases">
        <authorList>
            <person name="Meier V. D."/>
        </authorList>
    </citation>
    <scope>NUCLEOTIDE SEQUENCE</scope>
    <source>
        <strain evidence="3">AVDCRST_MAG82</strain>
    </source>
</reference>
<dbReference type="Pfam" id="PF22725">
    <property type="entry name" value="GFO_IDH_MocA_C3"/>
    <property type="match status" value="1"/>
</dbReference>
<dbReference type="Gene3D" id="3.30.360.10">
    <property type="entry name" value="Dihydrodipicolinate Reductase, domain 2"/>
    <property type="match status" value="1"/>
</dbReference>
<protein>
    <submittedName>
        <fullName evidence="3">GH109</fullName>
    </submittedName>
</protein>
<dbReference type="InterPro" id="IPR051450">
    <property type="entry name" value="Gfo/Idh/MocA_Oxidoreductases"/>
</dbReference>
<evidence type="ECO:0000259" key="1">
    <source>
        <dbReference type="Pfam" id="PF01408"/>
    </source>
</evidence>
<feature type="domain" description="GFO/IDH/MocA-like oxidoreductase" evidence="2">
    <location>
        <begin position="130"/>
        <end position="244"/>
    </location>
</feature>
<dbReference type="PANTHER" id="PTHR43377">
    <property type="entry name" value="BILIVERDIN REDUCTASE A"/>
    <property type="match status" value="1"/>
</dbReference>
<name>A0A6J4NU26_9ACTN</name>
<dbReference type="EMBL" id="CADCVA010000005">
    <property type="protein sequence ID" value="CAA9398210.1"/>
    <property type="molecule type" value="Genomic_DNA"/>
</dbReference>
<dbReference type="PANTHER" id="PTHR43377:SF1">
    <property type="entry name" value="BILIVERDIN REDUCTASE A"/>
    <property type="match status" value="1"/>
</dbReference>
<dbReference type="AlphaFoldDB" id="A0A6J4NU26"/>
<feature type="domain" description="Gfo/Idh/MocA-like oxidoreductase N-terminal" evidence="1">
    <location>
        <begin position="1"/>
        <end position="119"/>
    </location>
</feature>
<dbReference type="InterPro" id="IPR055170">
    <property type="entry name" value="GFO_IDH_MocA-like_dom"/>
</dbReference>
<dbReference type="SUPFAM" id="SSF51735">
    <property type="entry name" value="NAD(P)-binding Rossmann-fold domains"/>
    <property type="match status" value="1"/>
</dbReference>
<accession>A0A6J4NU26</accession>
<evidence type="ECO:0000259" key="2">
    <source>
        <dbReference type="Pfam" id="PF22725"/>
    </source>
</evidence>
<dbReference type="InterPro" id="IPR000683">
    <property type="entry name" value="Gfo/Idh/MocA-like_OxRdtase_N"/>
</dbReference>
<dbReference type="Pfam" id="PF01408">
    <property type="entry name" value="GFO_IDH_MocA"/>
    <property type="match status" value="1"/>
</dbReference>
<dbReference type="GO" id="GO:0000166">
    <property type="term" value="F:nucleotide binding"/>
    <property type="evidence" value="ECO:0007669"/>
    <property type="project" value="InterPro"/>
</dbReference>
<dbReference type="SUPFAM" id="SSF55347">
    <property type="entry name" value="Glyceraldehyde-3-phosphate dehydrogenase-like, C-terminal domain"/>
    <property type="match status" value="1"/>
</dbReference>